<accession>A0A386WF23</accession>
<dbReference type="Proteomes" id="UP000267804">
    <property type="component" value="Chromosome"/>
</dbReference>
<dbReference type="AlphaFoldDB" id="A0A386WF23"/>
<sequence length="108" mass="12263">MVVAVRGAQIPEQRDVFHRTRADDYHDVRAPGATDQVRARQAVCVEPEEASVGMLPGRQLNVAEATRRQDVMRLEPMQQIIQRPGEGLPLDWNESFEPYAAVRTLRIK</sequence>
<gene>
    <name evidence="1" type="ORF">CSH63_04225</name>
</gene>
<name>A0A386WF23_9ACTN</name>
<dbReference type="EMBL" id="CP024087">
    <property type="protein sequence ID" value="AYF26683.1"/>
    <property type="molecule type" value="Genomic_DNA"/>
</dbReference>
<protein>
    <submittedName>
        <fullName evidence="1">Uncharacterized protein</fullName>
    </submittedName>
</protein>
<proteinExistence type="predicted"/>
<dbReference type="KEGG" id="mtua:CSH63_04225"/>
<evidence type="ECO:0000313" key="2">
    <source>
        <dbReference type="Proteomes" id="UP000267804"/>
    </source>
</evidence>
<organism evidence="1 2">
    <name type="scientific">Micromonospora tulbaghiae</name>
    <dbReference type="NCBI Taxonomy" id="479978"/>
    <lineage>
        <taxon>Bacteria</taxon>
        <taxon>Bacillati</taxon>
        <taxon>Actinomycetota</taxon>
        <taxon>Actinomycetes</taxon>
        <taxon>Micromonosporales</taxon>
        <taxon>Micromonosporaceae</taxon>
        <taxon>Micromonospora</taxon>
    </lineage>
</organism>
<evidence type="ECO:0000313" key="1">
    <source>
        <dbReference type="EMBL" id="AYF26683.1"/>
    </source>
</evidence>
<reference evidence="1 2" key="1">
    <citation type="submission" date="2017-10" db="EMBL/GenBank/DDBJ databases">
        <title>Integration of genomic and chemical information greatly accelerates assignment of the full stereostructure of myelolactone, a potent inhibitor of myeloma from a marine-derived Micromonospora.</title>
        <authorList>
            <person name="Kim M.C."/>
            <person name="Machado H."/>
            <person name="Jensen P.R."/>
            <person name="Fenical W."/>
        </authorList>
    </citation>
    <scope>NUCLEOTIDE SEQUENCE [LARGE SCALE GENOMIC DNA]</scope>
    <source>
        <strain evidence="1 2">CNY-010</strain>
    </source>
</reference>